<evidence type="ECO:0000313" key="3">
    <source>
        <dbReference type="Proteomes" id="UP000199695"/>
    </source>
</evidence>
<proteinExistence type="predicted"/>
<dbReference type="GO" id="GO:0016747">
    <property type="term" value="F:acyltransferase activity, transferring groups other than amino-acyl groups"/>
    <property type="evidence" value="ECO:0007669"/>
    <property type="project" value="InterPro"/>
</dbReference>
<feature type="domain" description="N-acetyltransferase" evidence="1">
    <location>
        <begin position="1"/>
        <end position="144"/>
    </location>
</feature>
<dbReference type="InterPro" id="IPR000182">
    <property type="entry name" value="GNAT_dom"/>
</dbReference>
<dbReference type="Proteomes" id="UP000199695">
    <property type="component" value="Unassembled WGS sequence"/>
</dbReference>
<sequence length="148" mass="16797">MLKNLNMNDLLTVRKILKLQRRSYAVEAELLGTAELPPLKESEQSLQRCGETFVGYMENERLAGLISYKEREDRLAVDPDFFRQGIAGRLLNDVLSLHGIRCWVVSTGKANHPAVRCYQKHGFRITGESRTDEGIEIIHLKRDGSIDG</sequence>
<dbReference type="SUPFAM" id="SSF55729">
    <property type="entry name" value="Acyl-CoA N-acyltransferases (Nat)"/>
    <property type="match status" value="1"/>
</dbReference>
<dbReference type="Pfam" id="PF13673">
    <property type="entry name" value="Acetyltransf_10"/>
    <property type="match status" value="1"/>
</dbReference>
<evidence type="ECO:0000313" key="2">
    <source>
        <dbReference type="EMBL" id="SEN05707.1"/>
    </source>
</evidence>
<dbReference type="CDD" id="cd04301">
    <property type="entry name" value="NAT_SF"/>
    <property type="match status" value="1"/>
</dbReference>
<dbReference type="STRING" id="1173111.SAMN05444955_105141"/>
<gene>
    <name evidence="2" type="ORF">SAMN05444955_105141</name>
</gene>
<name>A0A1H8DGV8_9BACL</name>
<protein>
    <submittedName>
        <fullName evidence="2">Acetyltransferase (GNAT) domain-containing protein</fullName>
    </submittedName>
</protein>
<dbReference type="Gene3D" id="3.40.630.30">
    <property type="match status" value="1"/>
</dbReference>
<keyword evidence="2" id="KW-0808">Transferase</keyword>
<dbReference type="EMBL" id="FOCQ01000005">
    <property type="protein sequence ID" value="SEN05707.1"/>
    <property type="molecule type" value="Genomic_DNA"/>
</dbReference>
<dbReference type="AlphaFoldDB" id="A0A1H8DGV8"/>
<dbReference type="InterPro" id="IPR016181">
    <property type="entry name" value="Acyl_CoA_acyltransferase"/>
</dbReference>
<accession>A0A1H8DGV8</accession>
<organism evidence="2 3">
    <name type="scientific">Lihuaxuella thermophila</name>
    <dbReference type="NCBI Taxonomy" id="1173111"/>
    <lineage>
        <taxon>Bacteria</taxon>
        <taxon>Bacillati</taxon>
        <taxon>Bacillota</taxon>
        <taxon>Bacilli</taxon>
        <taxon>Bacillales</taxon>
        <taxon>Thermoactinomycetaceae</taxon>
        <taxon>Lihuaxuella</taxon>
    </lineage>
</organism>
<keyword evidence="3" id="KW-1185">Reference proteome</keyword>
<dbReference type="PROSITE" id="PS51186">
    <property type="entry name" value="GNAT"/>
    <property type="match status" value="1"/>
</dbReference>
<evidence type="ECO:0000259" key="1">
    <source>
        <dbReference type="PROSITE" id="PS51186"/>
    </source>
</evidence>
<reference evidence="2 3" key="1">
    <citation type="submission" date="2016-10" db="EMBL/GenBank/DDBJ databases">
        <authorList>
            <person name="de Groot N.N."/>
        </authorList>
    </citation>
    <scope>NUCLEOTIDE SEQUENCE [LARGE SCALE GENOMIC DNA]</scope>
    <source>
        <strain evidence="2 3">DSM 46701</strain>
    </source>
</reference>
<dbReference type="RefSeq" id="WP_244527471.1">
    <property type="nucleotide sequence ID" value="NZ_FOCQ01000005.1"/>
</dbReference>